<feature type="compositionally biased region" description="Basic and acidic residues" evidence="1">
    <location>
        <begin position="1"/>
        <end position="14"/>
    </location>
</feature>
<dbReference type="Proteomes" id="UP000265520">
    <property type="component" value="Unassembled WGS sequence"/>
</dbReference>
<dbReference type="Pfam" id="PF23548">
    <property type="entry name" value="Zn_ribbon_FGT1_2"/>
    <property type="match status" value="1"/>
</dbReference>
<protein>
    <recommendedName>
        <fullName evidence="2">FORGETTER1 second zinc ribbon domain-containing protein</fullName>
    </recommendedName>
</protein>
<evidence type="ECO:0000259" key="2">
    <source>
        <dbReference type="Pfam" id="PF23548"/>
    </source>
</evidence>
<feature type="non-terminal residue" evidence="3">
    <location>
        <position position="1"/>
    </location>
</feature>
<comment type="caution">
    <text evidence="3">The sequence shown here is derived from an EMBL/GenBank/DDBJ whole genome shotgun (WGS) entry which is preliminary data.</text>
</comment>
<name>A0A392VN68_9FABA</name>
<feature type="domain" description="FORGETTER1 second zinc ribbon" evidence="2">
    <location>
        <begin position="28"/>
        <end position="56"/>
    </location>
</feature>
<feature type="region of interest" description="Disordered" evidence="1">
    <location>
        <begin position="1"/>
        <end position="25"/>
    </location>
</feature>
<dbReference type="AlphaFoldDB" id="A0A392VN68"/>
<dbReference type="EMBL" id="LXQA011205987">
    <property type="protein sequence ID" value="MCI88923.1"/>
    <property type="molecule type" value="Genomic_DNA"/>
</dbReference>
<proteinExistence type="predicted"/>
<organism evidence="3 4">
    <name type="scientific">Trifolium medium</name>
    <dbReference type="NCBI Taxonomy" id="97028"/>
    <lineage>
        <taxon>Eukaryota</taxon>
        <taxon>Viridiplantae</taxon>
        <taxon>Streptophyta</taxon>
        <taxon>Embryophyta</taxon>
        <taxon>Tracheophyta</taxon>
        <taxon>Spermatophyta</taxon>
        <taxon>Magnoliopsida</taxon>
        <taxon>eudicotyledons</taxon>
        <taxon>Gunneridae</taxon>
        <taxon>Pentapetalae</taxon>
        <taxon>rosids</taxon>
        <taxon>fabids</taxon>
        <taxon>Fabales</taxon>
        <taxon>Fabaceae</taxon>
        <taxon>Papilionoideae</taxon>
        <taxon>50 kb inversion clade</taxon>
        <taxon>NPAAA clade</taxon>
        <taxon>Hologalegina</taxon>
        <taxon>IRL clade</taxon>
        <taxon>Trifolieae</taxon>
        <taxon>Trifolium</taxon>
    </lineage>
</organism>
<keyword evidence="4" id="KW-1185">Reference proteome</keyword>
<dbReference type="InterPro" id="IPR057025">
    <property type="entry name" value="Znr_FGT1_2"/>
</dbReference>
<feature type="compositionally biased region" description="Acidic residues" evidence="1">
    <location>
        <begin position="15"/>
        <end position="24"/>
    </location>
</feature>
<sequence length="68" mass="7745">VTDSELPRHPKYEMPDDFSTDPSDDWPRCPVCLAVVNVSNNRSKYRCPNCSVQLDDSDDGEIEEDVNE</sequence>
<accession>A0A392VN68</accession>
<evidence type="ECO:0000313" key="4">
    <source>
        <dbReference type="Proteomes" id="UP000265520"/>
    </source>
</evidence>
<evidence type="ECO:0000256" key="1">
    <source>
        <dbReference type="SAM" id="MobiDB-lite"/>
    </source>
</evidence>
<feature type="non-terminal residue" evidence="3">
    <location>
        <position position="68"/>
    </location>
</feature>
<reference evidence="3 4" key="1">
    <citation type="journal article" date="2018" name="Front. Plant Sci.">
        <title>Red Clover (Trifolium pratense) and Zigzag Clover (T. medium) - A Picture of Genomic Similarities and Differences.</title>
        <authorList>
            <person name="Dluhosova J."/>
            <person name="Istvanek J."/>
            <person name="Nedelnik J."/>
            <person name="Repkova J."/>
        </authorList>
    </citation>
    <scope>NUCLEOTIDE SEQUENCE [LARGE SCALE GENOMIC DNA]</scope>
    <source>
        <strain evidence="4">cv. 10/8</strain>
        <tissue evidence="3">Leaf</tissue>
    </source>
</reference>
<evidence type="ECO:0000313" key="3">
    <source>
        <dbReference type="EMBL" id="MCI88923.1"/>
    </source>
</evidence>